<proteinExistence type="predicted"/>
<protein>
    <submittedName>
        <fullName evidence="1">39S ribosomal protein L22, mitochondrial</fullName>
    </submittedName>
</protein>
<gene>
    <name evidence="1" type="primary">mRpL22</name>
    <name evidence="1" type="ORF">EVAR_42435_1</name>
</gene>
<name>A0A4C1XB05_EUMVA</name>
<accession>A0A4C1XB05</accession>
<dbReference type="AlphaFoldDB" id="A0A4C1XB05"/>
<keyword evidence="1" id="KW-0689">Ribosomal protein</keyword>
<evidence type="ECO:0000313" key="1">
    <source>
        <dbReference type="EMBL" id="GBP59529.1"/>
    </source>
</evidence>
<dbReference type="STRING" id="151549.A0A4C1XB05"/>
<dbReference type="OrthoDB" id="416470at2759"/>
<sequence length="102" mass="11798">MLTHIRCIPRKAFQSIPKLSQASAVVIGAAESFSAKGRVIKGVRRHARGRLGEVRYTYCHYFLKLEEGKPPKDFYKHNPLTPQQQLELWVEGMRKRKITNSF</sequence>
<dbReference type="SUPFAM" id="SSF54843">
    <property type="entry name" value="Ribosomal protein L22"/>
    <property type="match status" value="1"/>
</dbReference>
<comment type="caution">
    <text evidence="1">The sequence shown here is derived from an EMBL/GenBank/DDBJ whole genome shotgun (WGS) entry which is preliminary data.</text>
</comment>
<keyword evidence="1" id="KW-0687">Ribonucleoprotein</keyword>
<dbReference type="GO" id="GO:0005840">
    <property type="term" value="C:ribosome"/>
    <property type="evidence" value="ECO:0007669"/>
    <property type="project" value="UniProtKB-KW"/>
</dbReference>
<dbReference type="GO" id="GO:0006412">
    <property type="term" value="P:translation"/>
    <property type="evidence" value="ECO:0007669"/>
    <property type="project" value="InterPro"/>
</dbReference>
<evidence type="ECO:0000313" key="2">
    <source>
        <dbReference type="Proteomes" id="UP000299102"/>
    </source>
</evidence>
<dbReference type="EMBL" id="BGZK01000763">
    <property type="protein sequence ID" value="GBP59529.1"/>
    <property type="molecule type" value="Genomic_DNA"/>
</dbReference>
<dbReference type="GO" id="GO:0003735">
    <property type="term" value="F:structural constituent of ribosome"/>
    <property type="evidence" value="ECO:0007669"/>
    <property type="project" value="InterPro"/>
</dbReference>
<reference evidence="1 2" key="1">
    <citation type="journal article" date="2019" name="Commun. Biol.">
        <title>The bagworm genome reveals a unique fibroin gene that provides high tensile strength.</title>
        <authorList>
            <person name="Kono N."/>
            <person name="Nakamura H."/>
            <person name="Ohtoshi R."/>
            <person name="Tomita M."/>
            <person name="Numata K."/>
            <person name="Arakawa K."/>
        </authorList>
    </citation>
    <scope>NUCLEOTIDE SEQUENCE [LARGE SCALE GENOMIC DNA]</scope>
</reference>
<keyword evidence="2" id="KW-1185">Reference proteome</keyword>
<dbReference type="InterPro" id="IPR036394">
    <property type="entry name" value="Ribosomal_uL22_sf"/>
</dbReference>
<dbReference type="Gene3D" id="3.90.470.10">
    <property type="entry name" value="Ribosomal protein L22/L17"/>
    <property type="match status" value="1"/>
</dbReference>
<organism evidence="1 2">
    <name type="scientific">Eumeta variegata</name>
    <name type="common">Bagworm moth</name>
    <name type="synonym">Eumeta japonica</name>
    <dbReference type="NCBI Taxonomy" id="151549"/>
    <lineage>
        <taxon>Eukaryota</taxon>
        <taxon>Metazoa</taxon>
        <taxon>Ecdysozoa</taxon>
        <taxon>Arthropoda</taxon>
        <taxon>Hexapoda</taxon>
        <taxon>Insecta</taxon>
        <taxon>Pterygota</taxon>
        <taxon>Neoptera</taxon>
        <taxon>Endopterygota</taxon>
        <taxon>Lepidoptera</taxon>
        <taxon>Glossata</taxon>
        <taxon>Ditrysia</taxon>
        <taxon>Tineoidea</taxon>
        <taxon>Psychidae</taxon>
        <taxon>Oiketicinae</taxon>
        <taxon>Eumeta</taxon>
    </lineage>
</organism>
<dbReference type="Proteomes" id="UP000299102">
    <property type="component" value="Unassembled WGS sequence"/>
</dbReference>